<dbReference type="PANTHER" id="PTHR43673:SF10">
    <property type="entry name" value="NADH DEHYDROGENASE_NAD(P)H NITROREDUCTASE XCC3605-RELATED"/>
    <property type="match status" value="1"/>
</dbReference>
<dbReference type="RefSeq" id="WP_183629194.1">
    <property type="nucleotide sequence ID" value="NZ_JACIDX010000030.1"/>
</dbReference>
<sequence length="195" mass="20931">MTTRNADHPIDPDFLARWSPRAYSEQGLTEADLLPLFEAARWAPSAFNYQPWRFAYALRGDANWDAFVGALLPFNAGWAQKAGALIFVLSDKQITAPGASEATPAKWNSFDAGAAWAYLALQGAKRGLSTHAMAGFDPEAAGNVTGAGERYKVEVAVAVGWRGDAGDLPEALQAREKPSPRLTVGEIAFHGALKV</sequence>
<evidence type="ECO:0000313" key="4">
    <source>
        <dbReference type="EMBL" id="MBB3957676.1"/>
    </source>
</evidence>
<protein>
    <submittedName>
        <fullName evidence="4">Nitroreductase</fullName>
    </submittedName>
</protein>
<feature type="domain" description="Nitroreductase" evidence="3">
    <location>
        <begin position="16"/>
        <end position="55"/>
    </location>
</feature>
<dbReference type="PANTHER" id="PTHR43673">
    <property type="entry name" value="NAD(P)H NITROREDUCTASE YDGI-RELATED"/>
    <property type="match status" value="1"/>
</dbReference>
<gene>
    <name evidence="4" type="ORF">GGR38_004651</name>
</gene>
<dbReference type="GO" id="GO:0016491">
    <property type="term" value="F:oxidoreductase activity"/>
    <property type="evidence" value="ECO:0007669"/>
    <property type="project" value="UniProtKB-KW"/>
</dbReference>
<accession>A0A7W6CJI0</accession>
<comment type="caution">
    <text evidence="4">The sequence shown here is derived from an EMBL/GenBank/DDBJ whole genome shotgun (WGS) entry which is preliminary data.</text>
</comment>
<proteinExistence type="inferred from homology"/>
<dbReference type="Gene3D" id="3.40.109.10">
    <property type="entry name" value="NADH Oxidase"/>
    <property type="match status" value="1"/>
</dbReference>
<comment type="similarity">
    <text evidence="1">Belongs to the nitroreductase family.</text>
</comment>
<name>A0A7W6CJI0_9SPHN</name>
<dbReference type="InterPro" id="IPR000415">
    <property type="entry name" value="Nitroreductase-like"/>
</dbReference>
<dbReference type="AlphaFoldDB" id="A0A7W6CJI0"/>
<keyword evidence="2" id="KW-0560">Oxidoreductase</keyword>
<dbReference type="CDD" id="cd02138">
    <property type="entry name" value="TdsD-like"/>
    <property type="match status" value="1"/>
</dbReference>
<dbReference type="SUPFAM" id="SSF55469">
    <property type="entry name" value="FMN-dependent nitroreductase-like"/>
    <property type="match status" value="1"/>
</dbReference>
<dbReference type="InterPro" id="IPR029479">
    <property type="entry name" value="Nitroreductase"/>
</dbReference>
<evidence type="ECO:0000256" key="1">
    <source>
        <dbReference type="ARBA" id="ARBA00007118"/>
    </source>
</evidence>
<dbReference type="Proteomes" id="UP000548867">
    <property type="component" value="Unassembled WGS sequence"/>
</dbReference>
<organism evidence="4 5">
    <name type="scientific">Novosphingobium sediminicola</name>
    <dbReference type="NCBI Taxonomy" id="563162"/>
    <lineage>
        <taxon>Bacteria</taxon>
        <taxon>Pseudomonadati</taxon>
        <taxon>Pseudomonadota</taxon>
        <taxon>Alphaproteobacteria</taxon>
        <taxon>Sphingomonadales</taxon>
        <taxon>Sphingomonadaceae</taxon>
        <taxon>Novosphingobium</taxon>
    </lineage>
</organism>
<dbReference type="EMBL" id="JACIDX010000030">
    <property type="protein sequence ID" value="MBB3957676.1"/>
    <property type="molecule type" value="Genomic_DNA"/>
</dbReference>
<evidence type="ECO:0000313" key="5">
    <source>
        <dbReference type="Proteomes" id="UP000548867"/>
    </source>
</evidence>
<reference evidence="4 5" key="1">
    <citation type="submission" date="2020-08" db="EMBL/GenBank/DDBJ databases">
        <title>Genomic Encyclopedia of Type Strains, Phase IV (KMG-IV): sequencing the most valuable type-strain genomes for metagenomic binning, comparative biology and taxonomic classification.</title>
        <authorList>
            <person name="Goeker M."/>
        </authorList>
    </citation>
    <scope>NUCLEOTIDE SEQUENCE [LARGE SCALE GENOMIC DNA]</scope>
    <source>
        <strain evidence="4 5">DSM 27057</strain>
    </source>
</reference>
<keyword evidence="5" id="KW-1185">Reference proteome</keyword>
<evidence type="ECO:0000259" key="3">
    <source>
        <dbReference type="Pfam" id="PF00881"/>
    </source>
</evidence>
<dbReference type="Pfam" id="PF00881">
    <property type="entry name" value="Nitroreductase"/>
    <property type="match status" value="1"/>
</dbReference>
<evidence type="ECO:0000256" key="2">
    <source>
        <dbReference type="ARBA" id="ARBA00023002"/>
    </source>
</evidence>